<dbReference type="OrthoDB" id="167398at2759"/>
<feature type="transmembrane region" description="Helical" evidence="13">
    <location>
        <begin position="372"/>
        <end position="394"/>
    </location>
</feature>
<sequence>MKTFNNSLRLICWAFAVFSLVEAKSSPRVILNNNGLVVGKSCLNYTLDWDFGCGLALATNSMHGSKANYDCLCANQPFIGTFSTCAYDNSQSDYELKTALNFFVTTCQDKSVSTPMDKDILKKSYENATEYMIDYTDVQLMGVGDNIMRSPVNVPITVNYTYYHLFYDMQNEFRYQVDSGTYYGLALVVYFLLIIFIGVVTNYLKITVIPFLINSTGKKTNLIRHYVTLPPAFRKRHSKPGNVGPFIWLIPTRVHSVVIAIYLILNIIFTCVDYRVVKPNAFFYYQTTYMQICRMLADRTGIICFTQIPLLFLFGGRNNFLMWVTGWSFDTFNAYHRWIARAAMFHAFVHSIGYSMWCSRKGSYNSNLHDVYFLAGVIATVFCGALWIQSFAIFRRHTYELFLVVHILLAIGFLVTIWYHCVDLGWMGYVYCSIAIWAFDRLARLVRIAWGGLIIKSKFQMYSNGTFRVDLPVQSRWGYYPGCHIYLYVLNSKKFWQSHPFTVFKTPENESNGTISLVVKPMKGITADIATFLSSQPENKGEIKTMVEGPYGYSHPINRYQTAVFISGGIGVTTNYPYAADLIKSNNHTQKIIFIWIIHDDQPLEWFKEELDHLSSSKNVEIRIFITSRHTKSTDQSDSSSLRSFSKLKESSYSRIVRGSRPHINEELLDIVSASMGTIGVIACGPPSLNDTVRLGVIEALDSSSNRIDYFEEAFSW</sequence>
<gene>
    <name evidence="16" type="ORF">NADFUDRAFT_83263</name>
</gene>
<feature type="transmembrane region" description="Helical" evidence="13">
    <location>
        <begin position="257"/>
        <end position="276"/>
    </location>
</feature>
<evidence type="ECO:0000256" key="8">
    <source>
        <dbReference type="ARBA" id="ARBA00022989"/>
    </source>
</evidence>
<dbReference type="InterPro" id="IPR013130">
    <property type="entry name" value="Fe3_Rdtase_TM_dom"/>
</dbReference>
<dbReference type="PANTHER" id="PTHR32361">
    <property type="entry name" value="FERRIC/CUPRIC REDUCTASE TRANSMEMBRANE COMPONENT"/>
    <property type="match status" value="1"/>
</dbReference>
<dbReference type="Pfam" id="PF01794">
    <property type="entry name" value="Ferric_reduct"/>
    <property type="match status" value="1"/>
</dbReference>
<comment type="subcellular location">
    <subcellularLocation>
        <location evidence="1">Membrane</location>
        <topology evidence="1">Multi-pass membrane protein</topology>
    </subcellularLocation>
</comment>
<dbReference type="PANTHER" id="PTHR32361:SF9">
    <property type="entry name" value="FERRIC REDUCTASE TRANSMEMBRANE COMPONENT 3-RELATED"/>
    <property type="match status" value="1"/>
</dbReference>
<keyword evidence="3" id="KW-0813">Transport</keyword>
<keyword evidence="8 13" id="KW-1133">Transmembrane helix</keyword>
<proteinExistence type="inferred from homology"/>
<keyword evidence="7" id="KW-0249">Electron transport</keyword>
<keyword evidence="4" id="KW-0285">Flavoprotein</keyword>
<feature type="signal peptide" evidence="14">
    <location>
        <begin position="1"/>
        <end position="23"/>
    </location>
</feature>
<evidence type="ECO:0000256" key="3">
    <source>
        <dbReference type="ARBA" id="ARBA00022448"/>
    </source>
</evidence>
<evidence type="ECO:0000256" key="13">
    <source>
        <dbReference type="SAM" id="Phobius"/>
    </source>
</evidence>
<accession>A0A1E3PIN1</accession>
<feature type="chain" id="PRO_5009133858" description="FAD-binding FR-type domain-containing protein" evidence="14">
    <location>
        <begin position="24"/>
        <end position="717"/>
    </location>
</feature>
<dbReference type="InterPro" id="IPR051410">
    <property type="entry name" value="Ferric/Cupric_Reductase"/>
</dbReference>
<feature type="transmembrane region" description="Helical" evidence="13">
    <location>
        <begin position="182"/>
        <end position="204"/>
    </location>
</feature>
<dbReference type="InterPro" id="IPR013121">
    <property type="entry name" value="Fe_red_NAD-bd_6"/>
</dbReference>
<reference evidence="16 17" key="1">
    <citation type="journal article" date="2016" name="Proc. Natl. Acad. Sci. U.S.A.">
        <title>Comparative genomics of biotechnologically important yeasts.</title>
        <authorList>
            <person name="Riley R."/>
            <person name="Haridas S."/>
            <person name="Wolfe K.H."/>
            <person name="Lopes M.R."/>
            <person name="Hittinger C.T."/>
            <person name="Goeker M."/>
            <person name="Salamov A.A."/>
            <person name="Wisecaver J.H."/>
            <person name="Long T.M."/>
            <person name="Calvey C.H."/>
            <person name="Aerts A.L."/>
            <person name="Barry K.W."/>
            <person name="Choi C."/>
            <person name="Clum A."/>
            <person name="Coughlan A.Y."/>
            <person name="Deshpande S."/>
            <person name="Douglass A.P."/>
            <person name="Hanson S.J."/>
            <person name="Klenk H.-P."/>
            <person name="LaButti K.M."/>
            <person name="Lapidus A."/>
            <person name="Lindquist E.A."/>
            <person name="Lipzen A.M."/>
            <person name="Meier-Kolthoff J.P."/>
            <person name="Ohm R.A."/>
            <person name="Otillar R.P."/>
            <person name="Pangilinan J.L."/>
            <person name="Peng Y."/>
            <person name="Rokas A."/>
            <person name="Rosa C.A."/>
            <person name="Scheuner C."/>
            <person name="Sibirny A.A."/>
            <person name="Slot J.C."/>
            <person name="Stielow J.B."/>
            <person name="Sun H."/>
            <person name="Kurtzman C.P."/>
            <person name="Blackwell M."/>
            <person name="Grigoriev I.V."/>
            <person name="Jeffries T.W."/>
        </authorList>
    </citation>
    <scope>NUCLEOTIDE SEQUENCE [LARGE SCALE GENOMIC DNA]</scope>
    <source>
        <strain evidence="16 17">DSM 6958</strain>
    </source>
</reference>
<dbReference type="Pfam" id="PF08022">
    <property type="entry name" value="FAD_binding_8"/>
    <property type="match status" value="1"/>
</dbReference>
<evidence type="ECO:0000256" key="6">
    <source>
        <dbReference type="ARBA" id="ARBA00022827"/>
    </source>
</evidence>
<evidence type="ECO:0000256" key="11">
    <source>
        <dbReference type="ARBA" id="ARBA00023136"/>
    </source>
</evidence>
<dbReference type="InterPro" id="IPR013112">
    <property type="entry name" value="FAD-bd_8"/>
</dbReference>
<dbReference type="AlphaFoldDB" id="A0A1E3PIN1"/>
<organism evidence="16 17">
    <name type="scientific">Nadsonia fulvescens var. elongata DSM 6958</name>
    <dbReference type="NCBI Taxonomy" id="857566"/>
    <lineage>
        <taxon>Eukaryota</taxon>
        <taxon>Fungi</taxon>
        <taxon>Dikarya</taxon>
        <taxon>Ascomycota</taxon>
        <taxon>Saccharomycotina</taxon>
        <taxon>Dipodascomycetes</taxon>
        <taxon>Dipodascales</taxon>
        <taxon>Dipodascales incertae sedis</taxon>
        <taxon>Nadsonia</taxon>
    </lineage>
</organism>
<dbReference type="Proteomes" id="UP000095009">
    <property type="component" value="Unassembled WGS sequence"/>
</dbReference>
<evidence type="ECO:0000256" key="5">
    <source>
        <dbReference type="ARBA" id="ARBA00022692"/>
    </source>
</evidence>
<keyword evidence="9" id="KW-0560">Oxidoreductase</keyword>
<dbReference type="GO" id="GO:0005886">
    <property type="term" value="C:plasma membrane"/>
    <property type="evidence" value="ECO:0007669"/>
    <property type="project" value="TreeGrafter"/>
</dbReference>
<evidence type="ECO:0000313" key="16">
    <source>
        <dbReference type="EMBL" id="ODQ65218.1"/>
    </source>
</evidence>
<dbReference type="GO" id="GO:0000293">
    <property type="term" value="F:ferric-chelate reductase activity"/>
    <property type="evidence" value="ECO:0007669"/>
    <property type="project" value="UniProtKB-ARBA"/>
</dbReference>
<dbReference type="PROSITE" id="PS51384">
    <property type="entry name" value="FAD_FR"/>
    <property type="match status" value="1"/>
</dbReference>
<dbReference type="EMBL" id="KV454410">
    <property type="protein sequence ID" value="ODQ65218.1"/>
    <property type="molecule type" value="Genomic_DNA"/>
</dbReference>
<protein>
    <recommendedName>
        <fullName evidence="15">FAD-binding FR-type domain-containing protein</fullName>
    </recommendedName>
</protein>
<dbReference type="Gene3D" id="3.40.50.80">
    <property type="entry name" value="Nucleotide-binding domain of ferredoxin-NADP reductase (FNR) module"/>
    <property type="match status" value="1"/>
</dbReference>
<keyword evidence="17" id="KW-1185">Reference proteome</keyword>
<evidence type="ECO:0000256" key="4">
    <source>
        <dbReference type="ARBA" id="ARBA00022630"/>
    </source>
</evidence>
<evidence type="ECO:0000256" key="12">
    <source>
        <dbReference type="ARBA" id="ARBA00023180"/>
    </source>
</evidence>
<keyword evidence="12" id="KW-0325">Glycoprotein</keyword>
<dbReference type="InterPro" id="IPR017927">
    <property type="entry name" value="FAD-bd_FR_type"/>
</dbReference>
<comment type="similarity">
    <text evidence="2">Belongs to the ferric reductase (FRE) family.</text>
</comment>
<keyword evidence="6" id="KW-0274">FAD</keyword>
<evidence type="ECO:0000259" key="15">
    <source>
        <dbReference type="PROSITE" id="PS51384"/>
    </source>
</evidence>
<keyword evidence="5 13" id="KW-0812">Transmembrane</keyword>
<dbReference type="SFLD" id="SFLDG01168">
    <property type="entry name" value="Ferric_reductase_subgroup_(FRE"/>
    <property type="match status" value="1"/>
</dbReference>
<feature type="domain" description="FAD-binding FR-type" evidence="15">
    <location>
        <begin position="435"/>
        <end position="557"/>
    </location>
</feature>
<evidence type="ECO:0000256" key="14">
    <source>
        <dbReference type="SAM" id="SignalP"/>
    </source>
</evidence>
<feature type="transmembrane region" description="Helical" evidence="13">
    <location>
        <begin position="401"/>
        <end position="420"/>
    </location>
</feature>
<dbReference type="STRING" id="857566.A0A1E3PIN1"/>
<dbReference type="SUPFAM" id="SSF52343">
    <property type="entry name" value="Ferredoxin reductase-like, C-terminal NADP-linked domain"/>
    <property type="match status" value="1"/>
</dbReference>
<keyword evidence="10" id="KW-0406">Ion transport</keyword>
<name>A0A1E3PIN1_9ASCO</name>
<evidence type="ECO:0000256" key="7">
    <source>
        <dbReference type="ARBA" id="ARBA00022982"/>
    </source>
</evidence>
<dbReference type="GO" id="GO:0006879">
    <property type="term" value="P:intracellular iron ion homeostasis"/>
    <property type="evidence" value="ECO:0007669"/>
    <property type="project" value="TreeGrafter"/>
</dbReference>
<evidence type="ECO:0000256" key="1">
    <source>
        <dbReference type="ARBA" id="ARBA00004141"/>
    </source>
</evidence>
<evidence type="ECO:0000256" key="9">
    <source>
        <dbReference type="ARBA" id="ARBA00023002"/>
    </source>
</evidence>
<dbReference type="InterPro" id="IPR039261">
    <property type="entry name" value="FNR_nucleotide-bd"/>
</dbReference>
<dbReference type="GO" id="GO:0006826">
    <property type="term" value="P:iron ion transport"/>
    <property type="evidence" value="ECO:0007669"/>
    <property type="project" value="TreeGrafter"/>
</dbReference>
<dbReference type="CDD" id="cd06186">
    <property type="entry name" value="NOX_Duox_like_FAD_NADP"/>
    <property type="match status" value="1"/>
</dbReference>
<keyword evidence="14" id="KW-0732">Signal</keyword>
<dbReference type="GO" id="GO:0015677">
    <property type="term" value="P:copper ion import"/>
    <property type="evidence" value="ECO:0007669"/>
    <property type="project" value="TreeGrafter"/>
</dbReference>
<evidence type="ECO:0000256" key="10">
    <source>
        <dbReference type="ARBA" id="ARBA00023065"/>
    </source>
</evidence>
<feature type="transmembrane region" description="Helical" evidence="13">
    <location>
        <begin position="338"/>
        <end position="357"/>
    </location>
</feature>
<keyword evidence="11 13" id="KW-0472">Membrane</keyword>
<dbReference type="SFLD" id="SFLDS00052">
    <property type="entry name" value="Ferric_Reductase_Domain"/>
    <property type="match status" value="1"/>
</dbReference>
<evidence type="ECO:0000256" key="2">
    <source>
        <dbReference type="ARBA" id="ARBA00006278"/>
    </source>
</evidence>
<evidence type="ECO:0000313" key="17">
    <source>
        <dbReference type="Proteomes" id="UP000095009"/>
    </source>
</evidence>
<dbReference type="Pfam" id="PF08030">
    <property type="entry name" value="NAD_binding_6"/>
    <property type="match status" value="1"/>
</dbReference>